<evidence type="ECO:0000259" key="5">
    <source>
        <dbReference type="PROSITE" id="PS50931"/>
    </source>
</evidence>
<protein>
    <submittedName>
        <fullName evidence="6">LrrA</fullName>
    </submittedName>
</protein>
<dbReference type="GO" id="GO:0032993">
    <property type="term" value="C:protein-DNA complex"/>
    <property type="evidence" value="ECO:0007669"/>
    <property type="project" value="TreeGrafter"/>
</dbReference>
<dbReference type="HOGENOM" id="CLU_039613_6_0_3"/>
<dbReference type="GO" id="GO:0003677">
    <property type="term" value="F:DNA binding"/>
    <property type="evidence" value="ECO:0007669"/>
    <property type="project" value="UniProtKB-KW"/>
</dbReference>
<dbReference type="GO" id="GO:0003700">
    <property type="term" value="F:DNA-binding transcription factor activity"/>
    <property type="evidence" value="ECO:0007669"/>
    <property type="project" value="InterPro"/>
</dbReference>
<dbReference type="PATRIC" id="fig|388467.6.peg.4454"/>
<comment type="similarity">
    <text evidence="1">Belongs to the LysR transcriptional regulatory family.</text>
</comment>
<evidence type="ECO:0000256" key="4">
    <source>
        <dbReference type="ARBA" id="ARBA00023163"/>
    </source>
</evidence>
<dbReference type="PANTHER" id="PTHR30346">
    <property type="entry name" value="TRANSCRIPTIONAL DUAL REGULATOR HCAR-RELATED"/>
    <property type="match status" value="1"/>
</dbReference>
<dbReference type="CDD" id="cd05466">
    <property type="entry name" value="PBP2_LTTR_substrate"/>
    <property type="match status" value="1"/>
</dbReference>
<evidence type="ECO:0000313" key="6">
    <source>
        <dbReference type="EMBL" id="KEI69157.1"/>
    </source>
</evidence>
<dbReference type="Proteomes" id="UP000027395">
    <property type="component" value="Chromosome"/>
</dbReference>
<dbReference type="FunFam" id="1.10.10.10:FF:000001">
    <property type="entry name" value="LysR family transcriptional regulator"/>
    <property type="match status" value="1"/>
</dbReference>
<dbReference type="InterPro" id="IPR000847">
    <property type="entry name" value="LysR_HTH_N"/>
</dbReference>
<evidence type="ECO:0000256" key="2">
    <source>
        <dbReference type="ARBA" id="ARBA00023015"/>
    </source>
</evidence>
<dbReference type="SUPFAM" id="SSF53850">
    <property type="entry name" value="Periplasmic binding protein-like II"/>
    <property type="match status" value="1"/>
</dbReference>
<dbReference type="PRINTS" id="PR00039">
    <property type="entry name" value="HTHLYSR"/>
</dbReference>
<evidence type="ECO:0000256" key="1">
    <source>
        <dbReference type="ARBA" id="ARBA00009437"/>
    </source>
</evidence>
<dbReference type="eggNOG" id="COG0583">
    <property type="taxonomic scope" value="Bacteria"/>
</dbReference>
<dbReference type="SUPFAM" id="SSF46785">
    <property type="entry name" value="Winged helix' DNA-binding domain"/>
    <property type="match status" value="1"/>
</dbReference>
<dbReference type="InterPro" id="IPR005119">
    <property type="entry name" value="LysR_subst-bd"/>
</dbReference>
<dbReference type="Gene3D" id="1.10.10.10">
    <property type="entry name" value="Winged helix-like DNA-binding domain superfamily/Winged helix DNA-binding domain"/>
    <property type="match status" value="1"/>
</dbReference>
<dbReference type="InterPro" id="IPR036390">
    <property type="entry name" value="WH_DNA-bd_sf"/>
</dbReference>
<dbReference type="InterPro" id="IPR036388">
    <property type="entry name" value="WH-like_DNA-bd_sf"/>
</dbReference>
<dbReference type="Pfam" id="PF03466">
    <property type="entry name" value="LysR_substrate"/>
    <property type="match status" value="1"/>
</dbReference>
<keyword evidence="4" id="KW-0804">Transcription</keyword>
<dbReference type="Gene3D" id="3.40.190.10">
    <property type="entry name" value="Periplasmic binding protein-like II"/>
    <property type="match status" value="2"/>
</dbReference>
<dbReference type="Pfam" id="PF00126">
    <property type="entry name" value="HTH_1"/>
    <property type="match status" value="1"/>
</dbReference>
<gene>
    <name evidence="6" type="primary">lrrA</name>
    <name evidence="6" type="ORF">A19Y_4515</name>
</gene>
<evidence type="ECO:0000313" key="7">
    <source>
        <dbReference type="Proteomes" id="UP000027395"/>
    </source>
</evidence>
<sequence>MSMEAHGGSLTVKSKMNIDQLEILLAVAEQGSFSEAALSLSTSQSSVSRAIAALEDELGIPLLLRGRFGARPTLIGERVILHASKILELREKIDHEVNLEKGLHRGKIRVASFRSAATHILPSKVAQFRSRFPDIEITITETDPLGIEQSLRTGQVDIGLLPLPRSEEFETWEIARDEYVVLLPNLPSSPSTAGLGGAGQIPEILSWEELSTYSFILFNYAECTSAVREHWSKWGQSLKVAYQIKEDSTIVSMVAQGLGAAILPRLAALPIPTQVQVRALPVPLERVIGAALWSNGFHVPAVFAFLDVLRGTGIFSK</sequence>
<keyword evidence="2" id="KW-0805">Transcription regulation</keyword>
<keyword evidence="7" id="KW-1185">Reference proteome</keyword>
<dbReference type="STRING" id="388467.A19Y_4515"/>
<keyword evidence="3" id="KW-0238">DNA-binding</keyword>
<dbReference type="EMBL" id="CM002803">
    <property type="protein sequence ID" value="KEI69157.1"/>
    <property type="molecule type" value="Genomic_DNA"/>
</dbReference>
<name>A0A073CMK4_PLAA1</name>
<dbReference type="PANTHER" id="PTHR30346:SF28">
    <property type="entry name" value="HTH-TYPE TRANSCRIPTIONAL REGULATOR CYNR"/>
    <property type="match status" value="1"/>
</dbReference>
<dbReference type="PROSITE" id="PS50931">
    <property type="entry name" value="HTH_LYSR"/>
    <property type="match status" value="1"/>
</dbReference>
<reference evidence="6 7" key="1">
    <citation type="journal article" date="2014" name="Appl. Environ. Microbiol.">
        <title>Elucidation of insertion elements encoded on plasmids and in vitro construction of shuttle vectors from the toxic cyanobacterium Planktothrix.</title>
        <authorList>
            <person name="Christiansen G."/>
            <person name="Goesmann A."/>
            <person name="Kurmayer R."/>
        </authorList>
    </citation>
    <scope>NUCLEOTIDE SEQUENCE [LARGE SCALE GENOMIC DNA]</scope>
    <source>
        <strain evidence="6 7">NIVA-CYA 126/8</strain>
    </source>
</reference>
<dbReference type="AlphaFoldDB" id="A0A073CMK4"/>
<feature type="domain" description="HTH lysR-type" evidence="5">
    <location>
        <begin position="16"/>
        <end position="73"/>
    </location>
</feature>
<dbReference type="GeneID" id="77286192"/>
<dbReference type="RefSeq" id="WP_227351373.1">
    <property type="nucleotide sequence ID" value="NZ_CM002803.1"/>
</dbReference>
<accession>A0A073CMK4</accession>
<proteinExistence type="inferred from homology"/>
<organism evidence="6 7">
    <name type="scientific">Planktothrix agardhii (strain NIVA-CYA 126/8)</name>
    <dbReference type="NCBI Taxonomy" id="388467"/>
    <lineage>
        <taxon>Bacteria</taxon>
        <taxon>Bacillati</taxon>
        <taxon>Cyanobacteriota</taxon>
        <taxon>Cyanophyceae</taxon>
        <taxon>Oscillatoriophycideae</taxon>
        <taxon>Oscillatoriales</taxon>
        <taxon>Microcoleaceae</taxon>
        <taxon>Planktothrix</taxon>
    </lineage>
</organism>
<evidence type="ECO:0000256" key="3">
    <source>
        <dbReference type="ARBA" id="ARBA00023125"/>
    </source>
</evidence>